<gene>
    <name evidence="12" type="ORF">AX660_16545</name>
</gene>
<dbReference type="InterPro" id="IPR001179">
    <property type="entry name" value="PPIase_FKBP_dom"/>
</dbReference>
<evidence type="ECO:0000256" key="2">
    <source>
        <dbReference type="ARBA" id="ARBA00004496"/>
    </source>
</evidence>
<dbReference type="GO" id="GO:0005737">
    <property type="term" value="C:cytoplasm"/>
    <property type="evidence" value="ECO:0007669"/>
    <property type="project" value="UniProtKB-SubCell"/>
</dbReference>
<dbReference type="Proteomes" id="UP000070299">
    <property type="component" value="Unassembled WGS sequence"/>
</dbReference>
<protein>
    <recommendedName>
        <fullName evidence="10">Peptidyl-prolyl cis-trans isomerase</fullName>
        <ecNumber evidence="10">5.2.1.8</ecNumber>
    </recommendedName>
</protein>
<dbReference type="PANTHER" id="PTHR47861:SF3">
    <property type="entry name" value="FKBP-TYPE PEPTIDYL-PROLYL CIS-TRANS ISOMERASE SLYD"/>
    <property type="match status" value="1"/>
</dbReference>
<keyword evidence="7 9" id="KW-0413">Isomerase</keyword>
<dbReference type="EC" id="5.2.1.8" evidence="10"/>
<comment type="catalytic activity">
    <reaction evidence="1 9 10">
        <text>[protein]-peptidylproline (omega=180) = [protein]-peptidylproline (omega=0)</text>
        <dbReference type="Rhea" id="RHEA:16237"/>
        <dbReference type="Rhea" id="RHEA-COMP:10747"/>
        <dbReference type="Rhea" id="RHEA-COMP:10748"/>
        <dbReference type="ChEBI" id="CHEBI:83833"/>
        <dbReference type="ChEBI" id="CHEBI:83834"/>
        <dbReference type="EC" id="5.2.1.8"/>
    </reaction>
</comment>
<comment type="function">
    <text evidence="8">Also involved in hydrogenase metallocenter assembly, probably by participating in the nickel insertion step. This function in hydrogenase biosynthesis requires chaperone activity and the presence of the metal-binding domain, but not PPIase activity.</text>
</comment>
<dbReference type="AlphaFoldDB" id="A0A136A0C9"/>
<comment type="caution">
    <text evidence="12">The sequence shown here is derived from an EMBL/GenBank/DDBJ whole genome shotgun (WGS) entry which is preliminary data.</text>
</comment>
<evidence type="ECO:0000313" key="12">
    <source>
        <dbReference type="EMBL" id="KXI28681.1"/>
    </source>
</evidence>
<dbReference type="Pfam" id="PF00254">
    <property type="entry name" value="FKBP_C"/>
    <property type="match status" value="1"/>
</dbReference>
<sequence length="161" mass="17520">MKITENTVASIHFTVCTQDGTQIDSSRQGAPMDYLQGSHYLIQGLENELEGKQGGDKFVIDVSPELAYGERYEELVQVVPMSMFAGMEVNPGMTFRATTDDGEQSVMVIDVTDDEVVIDGNHPLSGLTLNFDVEVLSVRAATDEEIAHGHPHSAQGCGHNH</sequence>
<evidence type="ECO:0000256" key="6">
    <source>
        <dbReference type="ARBA" id="ARBA00023186"/>
    </source>
</evidence>
<evidence type="ECO:0000256" key="7">
    <source>
        <dbReference type="ARBA" id="ARBA00023235"/>
    </source>
</evidence>
<keyword evidence="5 9" id="KW-0697">Rotamase</keyword>
<keyword evidence="4" id="KW-0963">Cytoplasm</keyword>
<dbReference type="RefSeq" id="WP_068377835.1">
    <property type="nucleotide sequence ID" value="NZ_LSNE01000006.1"/>
</dbReference>
<dbReference type="GO" id="GO:0042026">
    <property type="term" value="P:protein refolding"/>
    <property type="evidence" value="ECO:0007669"/>
    <property type="project" value="UniProtKB-ARBA"/>
</dbReference>
<evidence type="ECO:0000256" key="3">
    <source>
        <dbReference type="ARBA" id="ARBA00006577"/>
    </source>
</evidence>
<evidence type="ECO:0000313" key="13">
    <source>
        <dbReference type="Proteomes" id="UP000070299"/>
    </source>
</evidence>
<evidence type="ECO:0000256" key="4">
    <source>
        <dbReference type="ARBA" id="ARBA00022490"/>
    </source>
</evidence>
<dbReference type="Gene3D" id="3.10.50.40">
    <property type="match status" value="1"/>
</dbReference>
<keyword evidence="13" id="KW-1185">Reference proteome</keyword>
<evidence type="ECO:0000256" key="8">
    <source>
        <dbReference type="ARBA" id="ARBA00037071"/>
    </source>
</evidence>
<evidence type="ECO:0000256" key="9">
    <source>
        <dbReference type="PROSITE-ProRule" id="PRU00277"/>
    </source>
</evidence>
<keyword evidence="6" id="KW-0143">Chaperone</keyword>
<dbReference type="InterPro" id="IPR046357">
    <property type="entry name" value="PPIase_dom_sf"/>
</dbReference>
<dbReference type="PANTHER" id="PTHR47861">
    <property type="entry name" value="FKBP-TYPE PEPTIDYL-PROLYL CIS-TRANS ISOMERASE SLYD"/>
    <property type="match status" value="1"/>
</dbReference>
<evidence type="ECO:0000256" key="5">
    <source>
        <dbReference type="ARBA" id="ARBA00023110"/>
    </source>
</evidence>
<dbReference type="PROSITE" id="PS50059">
    <property type="entry name" value="FKBP_PPIASE"/>
    <property type="match status" value="1"/>
</dbReference>
<dbReference type="GO" id="GO:0003755">
    <property type="term" value="F:peptidyl-prolyl cis-trans isomerase activity"/>
    <property type="evidence" value="ECO:0007669"/>
    <property type="project" value="UniProtKB-UniRule"/>
</dbReference>
<dbReference type="EMBL" id="LSNE01000006">
    <property type="protein sequence ID" value="KXI28681.1"/>
    <property type="molecule type" value="Genomic_DNA"/>
</dbReference>
<proteinExistence type="inferred from homology"/>
<feature type="domain" description="PPIase FKBP-type" evidence="11">
    <location>
        <begin position="6"/>
        <end position="90"/>
    </location>
</feature>
<dbReference type="OrthoDB" id="9808891at2"/>
<accession>A0A136A0C9</accession>
<dbReference type="SUPFAM" id="SSF54534">
    <property type="entry name" value="FKBP-like"/>
    <property type="match status" value="1"/>
</dbReference>
<name>A0A136A0C9_9ALTE</name>
<evidence type="ECO:0000259" key="11">
    <source>
        <dbReference type="PROSITE" id="PS50059"/>
    </source>
</evidence>
<comment type="subcellular location">
    <subcellularLocation>
        <location evidence="2">Cytoplasm</location>
    </subcellularLocation>
</comment>
<dbReference type="STRING" id="1799789.AX660_16545"/>
<reference evidence="13" key="1">
    <citation type="submission" date="2016-02" db="EMBL/GenBank/DDBJ databases">
        <authorList>
            <person name="Schultz-Johansen M."/>
            <person name="Glaring M.A."/>
            <person name="Bech P.K."/>
            <person name="Stougaard P."/>
        </authorList>
    </citation>
    <scope>NUCLEOTIDE SEQUENCE [LARGE SCALE GENOMIC DNA]</scope>
    <source>
        <strain evidence="13">S66</strain>
    </source>
</reference>
<evidence type="ECO:0000256" key="1">
    <source>
        <dbReference type="ARBA" id="ARBA00000971"/>
    </source>
</evidence>
<comment type="similarity">
    <text evidence="3 10">Belongs to the FKBP-type PPIase family.</text>
</comment>
<organism evidence="12 13">
    <name type="scientific">Paraglaciecola hydrolytica</name>
    <dbReference type="NCBI Taxonomy" id="1799789"/>
    <lineage>
        <taxon>Bacteria</taxon>
        <taxon>Pseudomonadati</taxon>
        <taxon>Pseudomonadota</taxon>
        <taxon>Gammaproteobacteria</taxon>
        <taxon>Alteromonadales</taxon>
        <taxon>Alteromonadaceae</taxon>
        <taxon>Paraglaciecola</taxon>
    </lineage>
</organism>
<evidence type="ECO:0000256" key="10">
    <source>
        <dbReference type="RuleBase" id="RU003915"/>
    </source>
</evidence>